<proteinExistence type="predicted"/>
<gene>
    <name evidence="5" type="ORF">FHS18_006957</name>
</gene>
<dbReference type="EMBL" id="JACHXK010000047">
    <property type="protein sequence ID" value="MBB3114796.1"/>
    <property type="molecule type" value="Genomic_DNA"/>
</dbReference>
<dbReference type="InterPro" id="IPR050491">
    <property type="entry name" value="AmpC-like"/>
</dbReference>
<organism evidence="5 6">
    <name type="scientific">Paenibacillus phyllosphaerae</name>
    <dbReference type="NCBI Taxonomy" id="274593"/>
    <lineage>
        <taxon>Bacteria</taxon>
        <taxon>Bacillati</taxon>
        <taxon>Bacillota</taxon>
        <taxon>Bacilli</taxon>
        <taxon>Bacillales</taxon>
        <taxon>Paenibacillaceae</taxon>
        <taxon>Paenibacillus</taxon>
    </lineage>
</organism>
<dbReference type="Proteomes" id="UP000570361">
    <property type="component" value="Unassembled WGS sequence"/>
</dbReference>
<dbReference type="Gene3D" id="3.40.710.10">
    <property type="entry name" value="DD-peptidase/beta-lactamase superfamily"/>
    <property type="match status" value="1"/>
</dbReference>
<feature type="chain" id="PRO_5030719166" evidence="3">
    <location>
        <begin position="28"/>
        <end position="112"/>
    </location>
</feature>
<comment type="subcellular location">
    <subcellularLocation>
        <location evidence="1">Membrane</location>
    </subcellularLocation>
</comment>
<evidence type="ECO:0000256" key="1">
    <source>
        <dbReference type="ARBA" id="ARBA00004370"/>
    </source>
</evidence>
<protein>
    <submittedName>
        <fullName evidence="5">CubicO group peptidase (Beta-lactamase class C family)</fullName>
    </submittedName>
</protein>
<dbReference type="GO" id="GO:0016020">
    <property type="term" value="C:membrane"/>
    <property type="evidence" value="ECO:0007669"/>
    <property type="project" value="UniProtKB-SubCell"/>
</dbReference>
<feature type="non-terminal residue" evidence="5">
    <location>
        <position position="112"/>
    </location>
</feature>
<sequence>MRIKRLFLMLAIVTLMLSMLAPVGVVAAVPGDRPLSYEDTQKIASEKASLLTGQYGTTSVQYALIDHGKIVVSGQSGINDVAGKMPLTAETMYGIGSTSKMFTAAAVMKLAD</sequence>
<comment type="caution">
    <text evidence="5">The sequence shown here is derived from an EMBL/GenBank/DDBJ whole genome shotgun (WGS) entry which is preliminary data.</text>
</comment>
<evidence type="ECO:0000259" key="4">
    <source>
        <dbReference type="Pfam" id="PF00144"/>
    </source>
</evidence>
<dbReference type="AlphaFoldDB" id="A0A7W5B6C8"/>
<name>A0A7W5B6C8_9BACL</name>
<dbReference type="RefSeq" id="WP_183604802.1">
    <property type="nucleotide sequence ID" value="NZ_JACHXK010000047.1"/>
</dbReference>
<reference evidence="5 6" key="1">
    <citation type="submission" date="2020-08" db="EMBL/GenBank/DDBJ databases">
        <title>Genomic Encyclopedia of Type Strains, Phase III (KMG-III): the genomes of soil and plant-associated and newly described type strains.</title>
        <authorList>
            <person name="Whitman W."/>
        </authorList>
    </citation>
    <scope>NUCLEOTIDE SEQUENCE [LARGE SCALE GENOMIC DNA]</scope>
    <source>
        <strain evidence="5 6">CECT 5862</strain>
    </source>
</reference>
<feature type="signal peptide" evidence="3">
    <location>
        <begin position="1"/>
        <end position="27"/>
    </location>
</feature>
<dbReference type="InterPro" id="IPR012338">
    <property type="entry name" value="Beta-lactam/transpept-like"/>
</dbReference>
<evidence type="ECO:0000256" key="3">
    <source>
        <dbReference type="SAM" id="SignalP"/>
    </source>
</evidence>
<evidence type="ECO:0000313" key="5">
    <source>
        <dbReference type="EMBL" id="MBB3114796.1"/>
    </source>
</evidence>
<accession>A0A7W5B6C8</accession>
<dbReference type="InterPro" id="IPR001466">
    <property type="entry name" value="Beta-lactam-related"/>
</dbReference>
<keyword evidence="6" id="KW-1185">Reference proteome</keyword>
<dbReference type="SUPFAM" id="SSF56601">
    <property type="entry name" value="beta-lactamase/transpeptidase-like"/>
    <property type="match status" value="1"/>
</dbReference>
<dbReference type="PANTHER" id="PTHR46825">
    <property type="entry name" value="D-ALANYL-D-ALANINE-CARBOXYPEPTIDASE/ENDOPEPTIDASE AMPH"/>
    <property type="match status" value="1"/>
</dbReference>
<evidence type="ECO:0000256" key="2">
    <source>
        <dbReference type="ARBA" id="ARBA00023136"/>
    </source>
</evidence>
<feature type="domain" description="Beta-lactamase-related" evidence="4">
    <location>
        <begin position="53"/>
        <end position="112"/>
    </location>
</feature>
<evidence type="ECO:0000313" key="6">
    <source>
        <dbReference type="Proteomes" id="UP000570361"/>
    </source>
</evidence>
<keyword evidence="3" id="KW-0732">Signal</keyword>
<keyword evidence="2" id="KW-0472">Membrane</keyword>
<dbReference type="PANTHER" id="PTHR46825:SF11">
    <property type="entry name" value="PENICILLIN-BINDING PROTEIN 4"/>
    <property type="match status" value="1"/>
</dbReference>
<dbReference type="Pfam" id="PF00144">
    <property type="entry name" value="Beta-lactamase"/>
    <property type="match status" value="1"/>
</dbReference>